<sequence>MNTSSLLTCGISALISALFLLTPEKAHATIHRAEFQNVEAEISYDQEENSFRALNLRLKIVREGKILFNQLVPRRSEEFDRPYFRENNPSSWVQDLDGDSEPEIILTLFTGGAHCCFYSLIYRYDPASETYTYLTHDWGDGAAIPILKDLDGDGIIEFDSMDSRFAYAFTAYANSGFPPQIWQYDSDGLREVTTLFPEEVYSHATQLWKYYQQRKQEYGDDPSNVRGFLGAYLATKYLLGESEDGWQRIEQVYQHDDRRSFFSELRTFLQEMGYMTEARKSIPSEAIDDWTDHFFYSVNPQLSERKIRPDETEYIQEWNAIQRVMNELLVTENHGCQSRLGHSVGLASYDSLSRDGVNLESQDLDRVADAIFYARNPQLGDRRIQPGETRLASEWLRIRRGVSRLHPCD</sequence>
<proteinExistence type="predicted"/>
<feature type="signal peptide" evidence="1">
    <location>
        <begin position="1"/>
        <end position="28"/>
    </location>
</feature>
<protein>
    <recommendedName>
        <fullName evidence="4">VCBS repeat-containing protein</fullName>
    </recommendedName>
</protein>
<reference evidence="2 3" key="1">
    <citation type="submission" date="2023-01" db="EMBL/GenBank/DDBJ databases">
        <title>Novel diversity within Roseofilum (Cyanobacteria; Desertifilaceae) from marine benthic mats with descriptions of four novel species.</title>
        <authorList>
            <person name="Wang Y."/>
            <person name="Berthold D.E."/>
            <person name="Hu J."/>
            <person name="Lefler F.W."/>
            <person name="Laughinghouse H.D. IV."/>
        </authorList>
    </citation>
    <scope>NUCLEOTIDE SEQUENCE [LARGE SCALE GENOMIC DNA]</scope>
    <source>
        <strain evidence="2 3">BLCC-M154</strain>
    </source>
</reference>
<keyword evidence="1" id="KW-0732">Signal</keyword>
<dbReference type="InterPro" id="IPR028994">
    <property type="entry name" value="Integrin_alpha_N"/>
</dbReference>
<comment type="caution">
    <text evidence="2">The sequence shown here is derived from an EMBL/GenBank/DDBJ whole genome shotgun (WGS) entry which is preliminary data.</text>
</comment>
<dbReference type="EMBL" id="JAQOSP010000041">
    <property type="protein sequence ID" value="MDJ1168977.1"/>
    <property type="molecule type" value="Genomic_DNA"/>
</dbReference>
<accession>A0ABT7AQ02</accession>
<gene>
    <name evidence="2" type="ORF">PMG71_06020</name>
</gene>
<evidence type="ECO:0000313" key="3">
    <source>
        <dbReference type="Proteomes" id="UP001235303"/>
    </source>
</evidence>
<evidence type="ECO:0000313" key="2">
    <source>
        <dbReference type="EMBL" id="MDJ1168977.1"/>
    </source>
</evidence>
<name>A0ABT7AQ02_9CYAN</name>
<feature type="chain" id="PRO_5046155488" description="VCBS repeat-containing protein" evidence="1">
    <location>
        <begin position="29"/>
        <end position="409"/>
    </location>
</feature>
<evidence type="ECO:0000256" key="1">
    <source>
        <dbReference type="SAM" id="SignalP"/>
    </source>
</evidence>
<evidence type="ECO:0008006" key="4">
    <source>
        <dbReference type="Google" id="ProtNLM"/>
    </source>
</evidence>
<organism evidence="2 3">
    <name type="scientific">Roseofilum acuticapitatum BLCC-M154</name>
    <dbReference type="NCBI Taxonomy" id="3022444"/>
    <lineage>
        <taxon>Bacteria</taxon>
        <taxon>Bacillati</taxon>
        <taxon>Cyanobacteriota</taxon>
        <taxon>Cyanophyceae</taxon>
        <taxon>Desertifilales</taxon>
        <taxon>Desertifilaceae</taxon>
        <taxon>Roseofilum</taxon>
        <taxon>Roseofilum acuticapitatum</taxon>
    </lineage>
</organism>
<dbReference type="SUPFAM" id="SSF69318">
    <property type="entry name" value="Integrin alpha N-terminal domain"/>
    <property type="match status" value="1"/>
</dbReference>
<keyword evidence="3" id="KW-1185">Reference proteome</keyword>
<dbReference type="Proteomes" id="UP001235303">
    <property type="component" value="Unassembled WGS sequence"/>
</dbReference>
<dbReference type="RefSeq" id="WP_283752741.1">
    <property type="nucleotide sequence ID" value="NZ_JAQOSP010000041.1"/>
</dbReference>